<keyword evidence="1" id="KW-0805">Transcription regulation</keyword>
<organism evidence="6 7">
    <name type="scientific">Dactylosporangium salmoneum</name>
    <dbReference type="NCBI Taxonomy" id="53361"/>
    <lineage>
        <taxon>Bacteria</taxon>
        <taxon>Bacillati</taxon>
        <taxon>Actinomycetota</taxon>
        <taxon>Actinomycetes</taxon>
        <taxon>Micromonosporales</taxon>
        <taxon>Micromonosporaceae</taxon>
        <taxon>Dactylosporangium</taxon>
    </lineage>
</organism>
<dbReference type="CDD" id="cd07377">
    <property type="entry name" value="WHTH_GntR"/>
    <property type="match status" value="1"/>
</dbReference>
<dbReference type="PANTHER" id="PTHR43537:SF41">
    <property type="entry name" value="TRANSCRIPTIONAL REGULATORY PROTEIN"/>
    <property type="match status" value="1"/>
</dbReference>
<dbReference type="InterPro" id="IPR036390">
    <property type="entry name" value="WH_DNA-bd_sf"/>
</dbReference>
<dbReference type="Gene3D" id="1.20.120.530">
    <property type="entry name" value="GntR ligand-binding domain-like"/>
    <property type="match status" value="1"/>
</dbReference>
<feature type="region of interest" description="Disordered" evidence="4">
    <location>
        <begin position="233"/>
        <end position="254"/>
    </location>
</feature>
<dbReference type="InterPro" id="IPR008920">
    <property type="entry name" value="TF_FadR/GntR_C"/>
</dbReference>
<dbReference type="SMART" id="SM00895">
    <property type="entry name" value="FCD"/>
    <property type="match status" value="1"/>
</dbReference>
<dbReference type="Gene3D" id="1.10.10.10">
    <property type="entry name" value="Winged helix-like DNA-binding domain superfamily/Winged helix DNA-binding domain"/>
    <property type="match status" value="1"/>
</dbReference>
<dbReference type="InterPro" id="IPR036388">
    <property type="entry name" value="WH-like_DNA-bd_sf"/>
</dbReference>
<name>A0ABP5TVU4_9ACTN</name>
<dbReference type="SUPFAM" id="SSF48008">
    <property type="entry name" value="GntR ligand-binding domain-like"/>
    <property type="match status" value="1"/>
</dbReference>
<evidence type="ECO:0000256" key="2">
    <source>
        <dbReference type="ARBA" id="ARBA00023125"/>
    </source>
</evidence>
<dbReference type="Pfam" id="PF00392">
    <property type="entry name" value="GntR"/>
    <property type="match status" value="1"/>
</dbReference>
<evidence type="ECO:0000313" key="6">
    <source>
        <dbReference type="EMBL" id="GAA2362981.1"/>
    </source>
</evidence>
<dbReference type="PANTHER" id="PTHR43537">
    <property type="entry name" value="TRANSCRIPTIONAL REGULATOR, GNTR FAMILY"/>
    <property type="match status" value="1"/>
</dbReference>
<feature type="domain" description="HTH gntR-type" evidence="5">
    <location>
        <begin position="24"/>
        <end position="91"/>
    </location>
</feature>
<evidence type="ECO:0000259" key="5">
    <source>
        <dbReference type="PROSITE" id="PS50949"/>
    </source>
</evidence>
<feature type="compositionally biased region" description="Basic residues" evidence="4">
    <location>
        <begin position="244"/>
        <end position="254"/>
    </location>
</feature>
<evidence type="ECO:0000256" key="4">
    <source>
        <dbReference type="SAM" id="MobiDB-lite"/>
    </source>
</evidence>
<dbReference type="EMBL" id="BAAARV010000056">
    <property type="protein sequence ID" value="GAA2362981.1"/>
    <property type="molecule type" value="Genomic_DNA"/>
</dbReference>
<dbReference type="InterPro" id="IPR011711">
    <property type="entry name" value="GntR_C"/>
</dbReference>
<comment type="caution">
    <text evidence="6">The sequence shown here is derived from an EMBL/GenBank/DDBJ whole genome shotgun (WGS) entry which is preliminary data.</text>
</comment>
<sequence>MPHDVRMEAMLERSAAVVRPIESRSVAEQVMAELRRSILAGDLAPGREFSLREIAEQLQVSIIPVREALRSLESQGLVHMRPGRSAVVAPLDLEELQSIYRLRRRLEPEIAQRSCRLLSPADLDRLQHDVVEFGDEQRTIHEIYEAHHEFHLALLAPAATSWDVRILLTLWRAAERYIRIGFGRLDPDPDEHWRRERAHQELLDAFRQRDPEVVAAAVHQHLAHNEQIALLALRDPATPAPSGHGRRRRAHHED</sequence>
<gene>
    <name evidence="6" type="ORF">GCM10010170_059500</name>
</gene>
<dbReference type="SMART" id="SM00345">
    <property type="entry name" value="HTH_GNTR"/>
    <property type="match status" value="1"/>
</dbReference>
<proteinExistence type="predicted"/>
<evidence type="ECO:0000256" key="3">
    <source>
        <dbReference type="ARBA" id="ARBA00023163"/>
    </source>
</evidence>
<keyword evidence="3" id="KW-0804">Transcription</keyword>
<dbReference type="SUPFAM" id="SSF46785">
    <property type="entry name" value="Winged helix' DNA-binding domain"/>
    <property type="match status" value="1"/>
</dbReference>
<accession>A0ABP5TVU4</accession>
<reference evidence="7" key="1">
    <citation type="journal article" date="2019" name="Int. J. Syst. Evol. Microbiol.">
        <title>The Global Catalogue of Microorganisms (GCM) 10K type strain sequencing project: providing services to taxonomists for standard genome sequencing and annotation.</title>
        <authorList>
            <consortium name="The Broad Institute Genomics Platform"/>
            <consortium name="The Broad Institute Genome Sequencing Center for Infectious Disease"/>
            <person name="Wu L."/>
            <person name="Ma J."/>
        </authorList>
    </citation>
    <scope>NUCLEOTIDE SEQUENCE [LARGE SCALE GENOMIC DNA]</scope>
    <source>
        <strain evidence="7">JCM 3272</strain>
    </source>
</reference>
<keyword evidence="7" id="KW-1185">Reference proteome</keyword>
<keyword evidence="2" id="KW-0238">DNA-binding</keyword>
<dbReference type="InterPro" id="IPR000524">
    <property type="entry name" value="Tscrpt_reg_HTH_GntR"/>
</dbReference>
<evidence type="ECO:0000256" key="1">
    <source>
        <dbReference type="ARBA" id="ARBA00023015"/>
    </source>
</evidence>
<evidence type="ECO:0000313" key="7">
    <source>
        <dbReference type="Proteomes" id="UP001501444"/>
    </source>
</evidence>
<dbReference type="Proteomes" id="UP001501444">
    <property type="component" value="Unassembled WGS sequence"/>
</dbReference>
<dbReference type="PROSITE" id="PS50949">
    <property type="entry name" value="HTH_GNTR"/>
    <property type="match status" value="1"/>
</dbReference>
<protein>
    <submittedName>
        <fullName evidence="6">GntR family transcriptional regulator</fullName>
    </submittedName>
</protein>
<dbReference type="Pfam" id="PF07729">
    <property type="entry name" value="FCD"/>
    <property type="match status" value="1"/>
</dbReference>